<reference evidence="2 3" key="1">
    <citation type="journal article" date="2022" name="Nat. Genet.">
        <title>Improved pea reference genome and pan-genome highlight genomic features and evolutionary characteristics.</title>
        <authorList>
            <person name="Yang T."/>
            <person name="Liu R."/>
            <person name="Luo Y."/>
            <person name="Hu S."/>
            <person name="Wang D."/>
            <person name="Wang C."/>
            <person name="Pandey M.K."/>
            <person name="Ge S."/>
            <person name="Xu Q."/>
            <person name="Li N."/>
            <person name="Li G."/>
            <person name="Huang Y."/>
            <person name="Saxena R.K."/>
            <person name="Ji Y."/>
            <person name="Li M."/>
            <person name="Yan X."/>
            <person name="He Y."/>
            <person name="Liu Y."/>
            <person name="Wang X."/>
            <person name="Xiang C."/>
            <person name="Varshney R.K."/>
            <person name="Ding H."/>
            <person name="Gao S."/>
            <person name="Zong X."/>
        </authorList>
    </citation>
    <scope>NUCLEOTIDE SEQUENCE [LARGE SCALE GENOMIC DNA]</scope>
    <source>
        <strain evidence="2 3">cv. Zhongwan 6</strain>
    </source>
</reference>
<dbReference type="InterPro" id="IPR005061">
    <property type="entry name" value="Ist1"/>
</dbReference>
<dbReference type="PANTHER" id="PTHR12161:SF44">
    <property type="entry name" value="REGULATOR OF VPS4 ACTIVITY IN THE MVB PATHWAY PROTEIN"/>
    <property type="match status" value="1"/>
</dbReference>
<dbReference type="EMBL" id="JAMSHJ010000007">
    <property type="protein sequence ID" value="KAI5389486.1"/>
    <property type="molecule type" value="Genomic_DNA"/>
</dbReference>
<comment type="similarity">
    <text evidence="1">Belongs to the IST1 family.</text>
</comment>
<comment type="caution">
    <text evidence="2">The sequence shown here is derived from an EMBL/GenBank/DDBJ whole genome shotgun (WGS) entry which is preliminary data.</text>
</comment>
<evidence type="ECO:0000313" key="2">
    <source>
        <dbReference type="EMBL" id="KAI5389486.1"/>
    </source>
</evidence>
<dbReference type="InterPro" id="IPR042277">
    <property type="entry name" value="IST1-like"/>
</dbReference>
<evidence type="ECO:0000256" key="1">
    <source>
        <dbReference type="ARBA" id="ARBA00005536"/>
    </source>
</evidence>
<organism evidence="2 3">
    <name type="scientific">Pisum sativum</name>
    <name type="common">Garden pea</name>
    <name type="synonym">Lathyrus oleraceus</name>
    <dbReference type="NCBI Taxonomy" id="3888"/>
    <lineage>
        <taxon>Eukaryota</taxon>
        <taxon>Viridiplantae</taxon>
        <taxon>Streptophyta</taxon>
        <taxon>Embryophyta</taxon>
        <taxon>Tracheophyta</taxon>
        <taxon>Spermatophyta</taxon>
        <taxon>Magnoliopsida</taxon>
        <taxon>eudicotyledons</taxon>
        <taxon>Gunneridae</taxon>
        <taxon>Pentapetalae</taxon>
        <taxon>rosids</taxon>
        <taxon>fabids</taxon>
        <taxon>Fabales</taxon>
        <taxon>Fabaceae</taxon>
        <taxon>Papilionoideae</taxon>
        <taxon>50 kb inversion clade</taxon>
        <taxon>NPAAA clade</taxon>
        <taxon>Hologalegina</taxon>
        <taxon>IRL clade</taxon>
        <taxon>Fabeae</taxon>
        <taxon>Lathyrus</taxon>
    </lineage>
</organism>
<name>A0A9D4VTP8_PEA</name>
<dbReference type="PANTHER" id="PTHR12161">
    <property type="entry name" value="IST1 FAMILY MEMBER"/>
    <property type="match status" value="1"/>
</dbReference>
<keyword evidence="3" id="KW-1185">Reference proteome</keyword>
<sequence length="114" mass="13552">MFGILFGWTKASKCKKAIKRARFRLIQLKNKRQSIAMQLRKDLADLILNGHQQIAIQRVEQLIQDESLIAAYEMLDHFFDFILKQLSYIRKNKFVLFLIYLHKLICNCFTNPFS</sequence>
<dbReference type="AlphaFoldDB" id="A0A9D4VTP8"/>
<proteinExistence type="inferred from homology"/>
<dbReference type="GO" id="GO:0015031">
    <property type="term" value="P:protein transport"/>
    <property type="evidence" value="ECO:0007669"/>
    <property type="project" value="InterPro"/>
</dbReference>
<gene>
    <name evidence="2" type="ORF">KIW84_074953</name>
</gene>
<accession>A0A9D4VTP8</accession>
<dbReference type="Pfam" id="PF03398">
    <property type="entry name" value="Ist1"/>
    <property type="match status" value="1"/>
</dbReference>
<dbReference type="Proteomes" id="UP001058974">
    <property type="component" value="Chromosome 7"/>
</dbReference>
<protein>
    <submittedName>
        <fullName evidence="2">Uncharacterized protein</fullName>
    </submittedName>
</protein>
<evidence type="ECO:0000313" key="3">
    <source>
        <dbReference type="Proteomes" id="UP001058974"/>
    </source>
</evidence>
<dbReference type="Gene3D" id="1.20.1260.60">
    <property type="entry name" value="Vacuolar protein sorting-associated protein Ist1"/>
    <property type="match status" value="1"/>
</dbReference>
<dbReference type="Gramene" id="Psat07G0495300-T4">
    <property type="protein sequence ID" value="KAI5389486.1"/>
    <property type="gene ID" value="KIW84_074953"/>
</dbReference>